<accession>A0A1Y5IHC6</accession>
<dbReference type="AlphaFoldDB" id="Q011V3"/>
<reference evidence="2 4" key="1">
    <citation type="journal article" date="2006" name="Proc. Natl. Acad. Sci. U.S.A.">
        <title>Genome analysis of the smallest free-living eukaryote Ostreococcus tauri unveils many unique features.</title>
        <authorList>
            <person name="Derelle E."/>
            <person name="Ferraz C."/>
            <person name="Rombauts S."/>
            <person name="Rouze P."/>
            <person name="Worden A.Z."/>
            <person name="Robbens S."/>
            <person name="Partensky F."/>
            <person name="Degroeve S."/>
            <person name="Echeynie S."/>
            <person name="Cooke R."/>
            <person name="Saeys Y."/>
            <person name="Wuyts J."/>
            <person name="Jabbari K."/>
            <person name="Bowler C."/>
            <person name="Panaud O."/>
            <person name="Piegu B."/>
            <person name="Ball S.G."/>
            <person name="Ral J.-P."/>
            <person name="Bouget F.-Y."/>
            <person name="Piganeau G."/>
            <person name="De Baets B."/>
            <person name="Picard A."/>
            <person name="Delseny M."/>
            <person name="Demaille J."/>
            <person name="Van de Peer Y."/>
            <person name="Moreau H."/>
        </authorList>
    </citation>
    <scope>NUCLEOTIDE SEQUENCE [LARGE SCALE GENOMIC DNA]</scope>
    <source>
        <strain evidence="2 4">OTTH0595</strain>
    </source>
</reference>
<dbReference type="GeneID" id="9831736"/>
<accession>Q011V3</accession>
<feature type="domain" description="Calcineurin-like phosphoesterase" evidence="1">
    <location>
        <begin position="15"/>
        <end position="308"/>
    </location>
</feature>
<dbReference type="GO" id="GO:0008663">
    <property type="term" value="F:2',3'-cyclic-nucleotide 2'-phosphodiesterase activity"/>
    <property type="evidence" value="ECO:0007669"/>
    <property type="project" value="TreeGrafter"/>
</dbReference>
<dbReference type="RefSeq" id="XP_003081158.1">
    <property type="nucleotide sequence ID" value="XM_003081110.1"/>
</dbReference>
<proteinExistence type="predicted"/>
<dbReference type="OMA" id="GHNHAGN"/>
<dbReference type="GO" id="GO:0047734">
    <property type="term" value="F:CDP-glycerol diphosphatase activity"/>
    <property type="evidence" value="ECO:0007669"/>
    <property type="project" value="TreeGrafter"/>
</dbReference>
<dbReference type="Proteomes" id="UP000009170">
    <property type="component" value="Unassembled WGS sequence"/>
</dbReference>
<evidence type="ECO:0000313" key="4">
    <source>
        <dbReference type="Proteomes" id="UP000009170"/>
    </source>
</evidence>
<keyword evidence="4" id="KW-1185">Reference proteome</keyword>
<protein>
    <submittedName>
        <fullName evidence="3">Metallo-dependent phosphatase-like protein</fullName>
    </submittedName>
    <submittedName>
        <fullName evidence="2">Phosphoesterase domain</fullName>
    </submittedName>
</protein>
<dbReference type="EMBL" id="CAID01000009">
    <property type="protein sequence ID" value="CAL55327.1"/>
    <property type="molecule type" value="Genomic_DNA"/>
</dbReference>
<dbReference type="InParanoid" id="Q011V3"/>
<dbReference type="STRING" id="70448.Q011V3"/>
<dbReference type="SUPFAM" id="SSF56300">
    <property type="entry name" value="Metallo-dependent phosphatases"/>
    <property type="match status" value="1"/>
</dbReference>
<evidence type="ECO:0000313" key="2">
    <source>
        <dbReference type="EMBL" id="CAL55327.1"/>
    </source>
</evidence>
<organism evidence="2 4">
    <name type="scientific">Ostreococcus tauri</name>
    <name type="common">Marine green alga</name>
    <dbReference type="NCBI Taxonomy" id="70448"/>
    <lineage>
        <taxon>Eukaryota</taxon>
        <taxon>Viridiplantae</taxon>
        <taxon>Chlorophyta</taxon>
        <taxon>Mamiellophyceae</taxon>
        <taxon>Mamiellales</taxon>
        <taxon>Bathycoccaceae</taxon>
        <taxon>Ostreococcus</taxon>
    </lineage>
</organism>
<dbReference type="EMBL" id="KZ155772">
    <property type="protein sequence ID" value="OUS48970.1"/>
    <property type="molecule type" value="Genomic_DNA"/>
</dbReference>
<name>Q011V3_OSTTA</name>
<dbReference type="Proteomes" id="UP000195557">
    <property type="component" value="Unassembled WGS sequence"/>
</dbReference>
<accession>A0A454Y3Y0</accession>
<dbReference type="InterPro" id="IPR029052">
    <property type="entry name" value="Metallo-depent_PP-like"/>
</dbReference>
<evidence type="ECO:0000313" key="3">
    <source>
        <dbReference type="EMBL" id="OUS48970.1"/>
    </source>
</evidence>
<dbReference type="GO" id="GO:0047631">
    <property type="term" value="F:ADP-ribose diphosphatase activity"/>
    <property type="evidence" value="ECO:0007669"/>
    <property type="project" value="TreeGrafter"/>
</dbReference>
<dbReference type="OrthoDB" id="9675250at2759"/>
<reference evidence="3" key="3">
    <citation type="submission" date="2017-04" db="EMBL/GenBank/DDBJ databases">
        <title>Population genomics of picophytoplankton unveils novel chromosome hypervariability.</title>
        <authorList>
            <consortium name="DOE Joint Genome Institute"/>
            <person name="Blanc-Mathieu R."/>
            <person name="Krasovec M."/>
            <person name="Hebrard M."/>
            <person name="Yau S."/>
            <person name="Desgranges E."/>
            <person name="Martin J."/>
            <person name="Schackwitz W."/>
            <person name="Kuo A."/>
            <person name="Salin G."/>
            <person name="Donnadieu C."/>
            <person name="Desdevises Y."/>
            <person name="Sanchez-Ferandin S."/>
            <person name="Moreau H."/>
            <person name="Rivals E."/>
            <person name="Grigoriev I.V."/>
            <person name="Grimsley N."/>
            <person name="Eyre-Walker A."/>
            <person name="Piganeau G."/>
        </authorList>
    </citation>
    <scope>NUCLEOTIDE SEQUENCE [LARGE SCALE GENOMIC DNA]</scope>
    <source>
        <strain evidence="3">RCC 1115</strain>
    </source>
</reference>
<dbReference type="InterPro" id="IPR004843">
    <property type="entry name" value="Calcineurin-like_PHP"/>
</dbReference>
<evidence type="ECO:0000259" key="1">
    <source>
        <dbReference type="Pfam" id="PF00149"/>
    </source>
</evidence>
<dbReference type="Gene3D" id="3.60.21.10">
    <property type="match status" value="1"/>
</dbReference>
<dbReference type="FunCoup" id="Q011V3">
    <property type="interactions" value="810"/>
</dbReference>
<sequence length="381" mass="43269">MTHDDAACARAPAFRFGLLADIQYCDQDDRKNITGTQMRRYRNTLRVAERAVRYFNAQSGALDFCVHNGDITDHQCAFDFANDDFRPVEHGREDLGAVMKILSESSCDEWVFTVGNHELYNFTREELRDGVATPGAKLEFKCANERGDFYYSFAPGPGWRVMVLDPYEVSIYRKGRQQGLCEEAVELLRQYNPNVDVYVNENPDVIETERMSGTFPYFKDLEGLQGRWVPFNGGLGKKQLEWARETIRSAAASGEKVLILTHLLVHPDSTAKRSGKTLMWDYDELLEIIESDDAKGCVKCVISGHQHEGTRWRCEKTGTYYIGMESPMLAEDASPGPFAIVNVYDDEIVFEGYGRNEDSKMFPYDAKSPPTDPMQCTLTLK</sequence>
<dbReference type="PANTHER" id="PTHR16509:SF1">
    <property type="entry name" value="MANGANESE-DEPENDENT ADP-RIBOSE_CDP-ALCOHOL DIPHOSPHATASE"/>
    <property type="match status" value="1"/>
</dbReference>
<dbReference type="Pfam" id="PF00149">
    <property type="entry name" value="Metallophos"/>
    <property type="match status" value="1"/>
</dbReference>
<dbReference type="KEGG" id="ota:OT_ostta09g01710"/>
<dbReference type="PANTHER" id="PTHR16509">
    <property type="match status" value="1"/>
</dbReference>
<gene>
    <name evidence="3" type="ORF">BE221DRAFT_203266</name>
    <name evidence="2" type="ORF">OT_ostta09g01710</name>
</gene>
<dbReference type="GO" id="GO:0030145">
    <property type="term" value="F:manganese ion binding"/>
    <property type="evidence" value="ECO:0007669"/>
    <property type="project" value="TreeGrafter"/>
</dbReference>
<reference evidence="2" key="2">
    <citation type="journal article" date="2014" name="BMC Genomics">
        <title>An improved genome of the model marine alga Ostreococcus tauri unfolds by assessing Illumina de novo assemblies.</title>
        <authorList>
            <person name="Blanc-Mathieu R."/>
            <person name="Verhelst B."/>
            <person name="Derelle E."/>
            <person name="Rombauts S."/>
            <person name="Bouget F.Y."/>
            <person name="Carre I."/>
            <person name="Chateau A."/>
            <person name="Eyre-Walker A."/>
            <person name="Grimsley N."/>
            <person name="Moreau H."/>
            <person name="Piegu B."/>
            <person name="Rivals E."/>
            <person name="Schackwitz W."/>
            <person name="Van de Peer Y."/>
            <person name="Piganeau G."/>
        </authorList>
    </citation>
    <scope>NUCLEOTIDE SEQUENCE</scope>
    <source>
        <strain evidence="2">RCC4221</strain>
    </source>
</reference>